<organism evidence="7 8">
    <name type="scientific">Geodermatophilus normandii</name>
    <dbReference type="NCBI Taxonomy" id="1137989"/>
    <lineage>
        <taxon>Bacteria</taxon>
        <taxon>Bacillati</taxon>
        <taxon>Actinomycetota</taxon>
        <taxon>Actinomycetes</taxon>
        <taxon>Geodermatophilales</taxon>
        <taxon>Geodermatophilaceae</taxon>
        <taxon>Geodermatophilus</taxon>
    </lineage>
</organism>
<dbReference type="InterPro" id="IPR036866">
    <property type="entry name" value="RibonucZ/Hydroxyglut_hydro"/>
</dbReference>
<dbReference type="InterPro" id="IPR051013">
    <property type="entry name" value="MBL_superfamily_lactonases"/>
</dbReference>
<feature type="region of interest" description="Disordered" evidence="5">
    <location>
        <begin position="445"/>
        <end position="516"/>
    </location>
</feature>
<reference evidence="7 8" key="1">
    <citation type="submission" date="2019-12" db="EMBL/GenBank/DDBJ databases">
        <title>WGS of CPCC 203550 I12A-02606.</title>
        <authorList>
            <person name="Jiang Z."/>
        </authorList>
    </citation>
    <scope>NUCLEOTIDE SEQUENCE [LARGE SCALE GENOMIC DNA]</scope>
    <source>
        <strain evidence="7 8">I12A-02606</strain>
    </source>
</reference>
<keyword evidence="4" id="KW-0862">Zinc</keyword>
<dbReference type="SMART" id="SM00849">
    <property type="entry name" value="Lactamase_B"/>
    <property type="match status" value="1"/>
</dbReference>
<dbReference type="AlphaFoldDB" id="A0A6P0G9H4"/>
<evidence type="ECO:0000313" key="7">
    <source>
        <dbReference type="EMBL" id="NEM04826.1"/>
    </source>
</evidence>
<dbReference type="GO" id="GO:0016787">
    <property type="term" value="F:hydrolase activity"/>
    <property type="evidence" value="ECO:0007669"/>
    <property type="project" value="UniProtKB-KW"/>
</dbReference>
<keyword evidence="2" id="KW-0479">Metal-binding</keyword>
<evidence type="ECO:0000313" key="8">
    <source>
        <dbReference type="Proteomes" id="UP000471126"/>
    </source>
</evidence>
<dbReference type="CDD" id="cd07720">
    <property type="entry name" value="OPHC2-like_MBL-fold"/>
    <property type="match status" value="1"/>
</dbReference>
<feature type="region of interest" description="Disordered" evidence="5">
    <location>
        <begin position="317"/>
        <end position="336"/>
    </location>
</feature>
<comment type="similarity">
    <text evidence="1">Belongs to the metallo-beta-lactamase superfamily.</text>
</comment>
<evidence type="ECO:0000256" key="3">
    <source>
        <dbReference type="ARBA" id="ARBA00022801"/>
    </source>
</evidence>
<proteinExistence type="inferred from homology"/>
<evidence type="ECO:0000256" key="1">
    <source>
        <dbReference type="ARBA" id="ARBA00007749"/>
    </source>
</evidence>
<feature type="compositionally biased region" description="Basic residues" evidence="5">
    <location>
        <begin position="473"/>
        <end position="498"/>
    </location>
</feature>
<name>A0A6P0G9H4_9ACTN</name>
<dbReference type="Gene3D" id="3.60.15.10">
    <property type="entry name" value="Ribonuclease Z/Hydroxyacylglutathione hydrolase-like"/>
    <property type="match status" value="1"/>
</dbReference>
<dbReference type="Proteomes" id="UP000471126">
    <property type="component" value="Unassembled WGS sequence"/>
</dbReference>
<evidence type="ECO:0000256" key="5">
    <source>
        <dbReference type="SAM" id="MobiDB-lite"/>
    </source>
</evidence>
<keyword evidence="3 7" id="KW-0378">Hydrolase</keyword>
<accession>A0A6P0G9H4</accession>
<dbReference type="PANTHER" id="PTHR42978:SF6">
    <property type="entry name" value="QUORUM-QUENCHING LACTONASE YTNP-RELATED"/>
    <property type="match status" value="1"/>
</dbReference>
<dbReference type="GO" id="GO:0046872">
    <property type="term" value="F:metal ion binding"/>
    <property type="evidence" value="ECO:0007669"/>
    <property type="project" value="UniProtKB-KW"/>
</dbReference>
<evidence type="ECO:0000256" key="4">
    <source>
        <dbReference type="ARBA" id="ARBA00022833"/>
    </source>
</evidence>
<feature type="domain" description="Metallo-beta-lactamase" evidence="6">
    <location>
        <begin position="45"/>
        <end position="248"/>
    </location>
</feature>
<dbReference type="RefSeq" id="WP_163475027.1">
    <property type="nucleotide sequence ID" value="NZ_JAAGWE010000003.1"/>
</dbReference>
<dbReference type="PANTHER" id="PTHR42978">
    <property type="entry name" value="QUORUM-QUENCHING LACTONASE YTNP-RELATED-RELATED"/>
    <property type="match status" value="1"/>
</dbReference>
<feature type="compositionally biased region" description="Polar residues" evidence="5">
    <location>
        <begin position="317"/>
        <end position="329"/>
    </location>
</feature>
<feature type="region of interest" description="Disordered" evidence="5">
    <location>
        <begin position="275"/>
        <end position="303"/>
    </location>
</feature>
<evidence type="ECO:0000259" key="6">
    <source>
        <dbReference type="SMART" id="SM00849"/>
    </source>
</evidence>
<protein>
    <submittedName>
        <fullName evidence="7">MBL fold metallo-hydrolase</fullName>
    </submittedName>
</protein>
<dbReference type="Pfam" id="PF00753">
    <property type="entry name" value="Lactamase_B"/>
    <property type="match status" value="1"/>
</dbReference>
<comment type="caution">
    <text evidence="7">The sequence shown here is derived from an EMBL/GenBank/DDBJ whole genome shotgun (WGS) entry which is preliminary data.</text>
</comment>
<dbReference type="EMBL" id="JAAGWE010000003">
    <property type="protein sequence ID" value="NEM04826.1"/>
    <property type="molecule type" value="Genomic_DNA"/>
</dbReference>
<dbReference type="InterPro" id="IPR001279">
    <property type="entry name" value="Metallo-B-lactamas"/>
</dbReference>
<gene>
    <name evidence="7" type="ORF">GCU54_02150</name>
</gene>
<sequence length="516" mass="55279">MRAGEVRVDAVADGTFVARQSYFGAAVPAGAHPELLDRDDAAWLPIGCFVVRTGDRVVLVDAGLGPEAQSLPDGMLLVGGQLPTGLRALGVRPDDVTDVVCTHLHSDHVGWLFGPDGEPVFPGASVWFGAADGAHSVDGPGEMAAHVRTGFRRWAGTPRLRALTGDAAVAPWVEAVLTPGHTPASLCVSVTSGDERLLLLGDAITCPVQLAEPGWRSLGDVDPGLAGRTRARLWQVLGEEGTSGVGAHFPQLERGRVTGSRLWRSDDRPVVAARARCSTRTSVPPHRGSRLMRDSDPPPPSGAHVVVCRTWSPRQDLTRRASTVRSPRTSPAVPVLRSSPAARRLPQFRRPASLRSRQVGLVVAAVPCGLLRQLRPLGSRGGPAPAGDARTEDDRLPVGLSVTGLEVGSVLLDVRPCGVDQPQEEPRQRHPRTVVRRPDVRCAARSAGGGVVTAADSTTARLHRRLPRDPPRGRRHRIQRTGRRPTRRHRSRSGHRVVHTVDSRSDEPVTCGIDVQ</sequence>
<evidence type="ECO:0000256" key="2">
    <source>
        <dbReference type="ARBA" id="ARBA00022723"/>
    </source>
</evidence>
<dbReference type="SUPFAM" id="SSF56281">
    <property type="entry name" value="Metallo-hydrolase/oxidoreductase"/>
    <property type="match status" value="1"/>
</dbReference>